<reference evidence="1 2" key="1">
    <citation type="submission" date="2018-03" db="EMBL/GenBank/DDBJ databases">
        <title>Actinopolyspora mortivallis from Sahara, screening for active biomolecules.</title>
        <authorList>
            <person name="Selama O."/>
            <person name="Wellington E.M.H."/>
            <person name="Hacene H."/>
        </authorList>
    </citation>
    <scope>NUCLEOTIDE SEQUENCE [LARGE SCALE GENOMIC DNA]</scope>
    <source>
        <strain evidence="1 2">M5A</strain>
    </source>
</reference>
<protein>
    <recommendedName>
        <fullName evidence="3">Glycosyl hydrolase family 32 N-terminal domain-containing protein</fullName>
    </recommendedName>
</protein>
<dbReference type="RefSeq" id="WP_146134858.1">
    <property type="nucleotide sequence ID" value="NZ_PVSR01000054.1"/>
</dbReference>
<comment type="caution">
    <text evidence="1">The sequence shown here is derived from an EMBL/GenBank/DDBJ whole genome shotgun (WGS) entry which is preliminary data.</text>
</comment>
<organism evidence="1 2">
    <name type="scientific">Actinopolyspora mortivallis</name>
    <dbReference type="NCBI Taxonomy" id="33906"/>
    <lineage>
        <taxon>Bacteria</taxon>
        <taxon>Bacillati</taxon>
        <taxon>Actinomycetota</taxon>
        <taxon>Actinomycetes</taxon>
        <taxon>Actinopolysporales</taxon>
        <taxon>Actinopolysporaceae</taxon>
        <taxon>Actinopolyspora</taxon>
    </lineage>
</organism>
<gene>
    <name evidence="1" type="ORF">CEP50_18595</name>
</gene>
<name>A0A2T0GRW0_ACTMO</name>
<dbReference type="InterPro" id="IPR036278">
    <property type="entry name" value="Sialidase_sf"/>
</dbReference>
<sequence>MTKHNGKLYCVYKGTGQDTNLYYSTTDDGYSWTMGKKIDNGTTTNTGVGLARYKSPQDESQKQLVCLHTNT</sequence>
<evidence type="ECO:0000313" key="2">
    <source>
        <dbReference type="Proteomes" id="UP000239352"/>
    </source>
</evidence>
<dbReference type="InParanoid" id="A0A2T0GRW0"/>
<dbReference type="SUPFAM" id="SSF50939">
    <property type="entry name" value="Sialidases"/>
    <property type="match status" value="1"/>
</dbReference>
<dbReference type="AlphaFoldDB" id="A0A2T0GRW0"/>
<keyword evidence="2" id="KW-1185">Reference proteome</keyword>
<evidence type="ECO:0008006" key="3">
    <source>
        <dbReference type="Google" id="ProtNLM"/>
    </source>
</evidence>
<dbReference type="Proteomes" id="UP000239352">
    <property type="component" value="Unassembled WGS sequence"/>
</dbReference>
<dbReference type="EMBL" id="PVSR01000054">
    <property type="protein sequence ID" value="PRW61846.1"/>
    <property type="molecule type" value="Genomic_DNA"/>
</dbReference>
<proteinExistence type="predicted"/>
<evidence type="ECO:0000313" key="1">
    <source>
        <dbReference type="EMBL" id="PRW61846.1"/>
    </source>
</evidence>
<accession>A0A2T0GRW0</accession>